<name>A0A841DQ06_9ACTN</name>
<protein>
    <submittedName>
        <fullName evidence="1">Uncharacterized protein</fullName>
    </submittedName>
</protein>
<sequence>MPDLYDGLTAHEREYVLTRQLMAVLLDRLQSTRARLLDLYADHG</sequence>
<dbReference type="RefSeq" id="WP_272956407.1">
    <property type="nucleotide sequence ID" value="NZ_BAAAVN010000004.1"/>
</dbReference>
<comment type="caution">
    <text evidence="1">The sequence shown here is derived from an EMBL/GenBank/DDBJ whole genome shotgun (WGS) entry which is preliminary data.</text>
</comment>
<evidence type="ECO:0000313" key="1">
    <source>
        <dbReference type="EMBL" id="MBB5978467.1"/>
    </source>
</evidence>
<evidence type="ECO:0000313" key="2">
    <source>
        <dbReference type="Proteomes" id="UP000558997"/>
    </source>
</evidence>
<dbReference type="EMBL" id="JACHNF010000001">
    <property type="protein sequence ID" value="MBB5978467.1"/>
    <property type="molecule type" value="Genomic_DNA"/>
</dbReference>
<gene>
    <name evidence="1" type="ORF">HDA44_001808</name>
</gene>
<proteinExistence type="predicted"/>
<keyword evidence="2" id="KW-1185">Reference proteome</keyword>
<reference evidence="1 2" key="1">
    <citation type="submission" date="2020-08" db="EMBL/GenBank/DDBJ databases">
        <title>Sequencing the genomes of 1000 actinobacteria strains.</title>
        <authorList>
            <person name="Klenk H.-P."/>
        </authorList>
    </citation>
    <scope>NUCLEOTIDE SEQUENCE [LARGE SCALE GENOMIC DNA]</scope>
    <source>
        <strain evidence="1 2">DSM 17294</strain>
    </source>
</reference>
<organism evidence="1 2">
    <name type="scientific">Kribbella solani</name>
    <dbReference type="NCBI Taxonomy" id="236067"/>
    <lineage>
        <taxon>Bacteria</taxon>
        <taxon>Bacillati</taxon>
        <taxon>Actinomycetota</taxon>
        <taxon>Actinomycetes</taxon>
        <taxon>Propionibacteriales</taxon>
        <taxon>Kribbellaceae</taxon>
        <taxon>Kribbella</taxon>
    </lineage>
</organism>
<dbReference type="AlphaFoldDB" id="A0A841DQ06"/>
<dbReference type="Proteomes" id="UP000558997">
    <property type="component" value="Unassembled WGS sequence"/>
</dbReference>
<accession>A0A841DQ06</accession>